<dbReference type="RefSeq" id="WP_176955797.1">
    <property type="nucleotide sequence ID" value="NZ_FNCN01000081.1"/>
</dbReference>
<dbReference type="SUPFAM" id="SSF53335">
    <property type="entry name" value="S-adenosyl-L-methionine-dependent methyltransferases"/>
    <property type="match status" value="1"/>
</dbReference>
<dbReference type="InterPro" id="IPR029063">
    <property type="entry name" value="SAM-dependent_MTases_sf"/>
</dbReference>
<dbReference type="Gene3D" id="3.40.50.150">
    <property type="entry name" value="Vaccinia Virus protein VP39"/>
    <property type="match status" value="1"/>
</dbReference>
<name>A0A1G8LU81_9ACTN</name>
<dbReference type="PIRSF" id="PIRSF017393">
    <property type="entry name" value="MTase_SAV2177"/>
    <property type="match status" value="1"/>
</dbReference>
<gene>
    <name evidence="1" type="ORF">SAMN05421505_1811</name>
</gene>
<reference evidence="1 2" key="1">
    <citation type="submission" date="2016-10" db="EMBL/GenBank/DDBJ databases">
        <authorList>
            <person name="de Groot N.N."/>
        </authorList>
    </citation>
    <scope>NUCLEOTIDE SEQUENCE [LARGE SCALE GENOMIC DNA]</scope>
    <source>
        <strain evidence="1 2">CPCC 201354</strain>
    </source>
</reference>
<proteinExistence type="predicted"/>
<accession>A0A1G8LU81</accession>
<keyword evidence="2" id="KW-1185">Reference proteome</keyword>
<dbReference type="EMBL" id="FNCN01000081">
    <property type="protein sequence ID" value="SDI59206.1"/>
    <property type="molecule type" value="Genomic_DNA"/>
</dbReference>
<keyword evidence="1" id="KW-0808">Transferase</keyword>
<protein>
    <submittedName>
        <fullName evidence="1">S-adenosyl methyltransferase</fullName>
    </submittedName>
</protein>
<dbReference type="Pfam" id="PF04672">
    <property type="entry name" value="Methyltransf_19"/>
    <property type="match status" value="1"/>
</dbReference>
<dbReference type="Proteomes" id="UP000198923">
    <property type="component" value="Unassembled WGS sequence"/>
</dbReference>
<dbReference type="AlphaFoldDB" id="A0A1G8LU81"/>
<dbReference type="GO" id="GO:0032259">
    <property type="term" value="P:methylation"/>
    <property type="evidence" value="ECO:0007669"/>
    <property type="project" value="UniProtKB-KW"/>
</dbReference>
<evidence type="ECO:0000313" key="1">
    <source>
        <dbReference type="EMBL" id="SDI59206.1"/>
    </source>
</evidence>
<organism evidence="1 2">
    <name type="scientific">Sinosporangium album</name>
    <dbReference type="NCBI Taxonomy" id="504805"/>
    <lineage>
        <taxon>Bacteria</taxon>
        <taxon>Bacillati</taxon>
        <taxon>Actinomycetota</taxon>
        <taxon>Actinomycetes</taxon>
        <taxon>Streptosporangiales</taxon>
        <taxon>Streptosporangiaceae</taxon>
        <taxon>Sinosporangium</taxon>
    </lineage>
</organism>
<evidence type="ECO:0000313" key="2">
    <source>
        <dbReference type="Proteomes" id="UP000198923"/>
    </source>
</evidence>
<dbReference type="STRING" id="504805.SAMN05421505_1811"/>
<keyword evidence="1" id="KW-0489">Methyltransferase</keyword>
<dbReference type="GO" id="GO:0008168">
    <property type="term" value="F:methyltransferase activity"/>
    <property type="evidence" value="ECO:0007669"/>
    <property type="project" value="UniProtKB-KW"/>
</dbReference>
<dbReference type="InterPro" id="IPR006764">
    <property type="entry name" value="SAM_dep_MeTrfase_SAV2177_type"/>
</dbReference>
<sequence length="274" mass="29926">MDDQLLDVGPPLDVTVPNVARIYDYLLGGKDHLPPDREAAEELIRLMPEVKVAARLNRAFLARAVRRLAADGITQIIDLGSGLPTQENVHQVAQAINPAAKVVYVDYDIVAVTHGRVMLKDPNAMMLHADIRRPRDILDHPVVRDTLDFTRPVGLIAVAVMHFIPAGGPGRIVEAFARRFAPGSRLVLSHGTADGATPTTVERGRRVYEGTSAQVHLRTAAQITAILERFGTLDEPGLVPVTDRHPEHPEFPDFFVEPVPWLLVGTATKPPGTT</sequence>